<keyword evidence="1" id="KW-0472">Membrane</keyword>
<dbReference type="AlphaFoldDB" id="A0AA49GFR5"/>
<feature type="transmembrane region" description="Helical" evidence="1">
    <location>
        <begin position="6"/>
        <end position="25"/>
    </location>
</feature>
<protein>
    <submittedName>
        <fullName evidence="2">Uncharacterized protein</fullName>
    </submittedName>
</protein>
<dbReference type="Proteomes" id="UP001232019">
    <property type="component" value="Chromosome"/>
</dbReference>
<evidence type="ECO:0000313" key="2">
    <source>
        <dbReference type="EMBL" id="WKK79024.1"/>
    </source>
</evidence>
<reference evidence="2" key="1">
    <citation type="submission" date="2023-08" db="EMBL/GenBank/DDBJ databases">
        <title>Comparative genomics and taxonomic characterization of three novel marine species of genus Marivirga.</title>
        <authorList>
            <person name="Muhammad N."/>
            <person name="Kim S.-G."/>
        </authorList>
    </citation>
    <scope>NUCLEOTIDE SEQUENCE</scope>
    <source>
        <strain evidence="2">BKB1-2</strain>
    </source>
</reference>
<name>A0AA49GFR5_9BACT</name>
<keyword evidence="1" id="KW-0812">Transmembrane</keyword>
<sequence>MKNRSIQILLIFCLLAPAGVTFLIFQYEKSVIKREVKENIIQSLDKSELVLIKLSKAEAKTELDWEHSKEFEYKGEMYDIVQVEKTYDSIKYWCWWDHEETALNKKLTKLVNEILGNDKKKNEQESQLISFYKSLFCEQSFTVNFIQFTSFINHQSDFNCRLVNADHIAETPPPKFFI</sequence>
<dbReference type="EMBL" id="CP129968">
    <property type="protein sequence ID" value="WKK79024.1"/>
    <property type="molecule type" value="Genomic_DNA"/>
</dbReference>
<proteinExistence type="predicted"/>
<dbReference type="RefSeq" id="WP_302122547.1">
    <property type="nucleotide sequence ID" value="NZ_CP129968.2"/>
</dbReference>
<organism evidence="2">
    <name type="scientific">Marivirga arenosa</name>
    <dbReference type="NCBI Taxonomy" id="3059076"/>
    <lineage>
        <taxon>Bacteria</taxon>
        <taxon>Pseudomonadati</taxon>
        <taxon>Bacteroidota</taxon>
        <taxon>Cytophagia</taxon>
        <taxon>Cytophagales</taxon>
        <taxon>Marivirgaceae</taxon>
        <taxon>Marivirga</taxon>
    </lineage>
</organism>
<dbReference type="KEGG" id="marp:QYS47_16080"/>
<gene>
    <name evidence="2" type="ORF">QYS47_16080</name>
</gene>
<evidence type="ECO:0000256" key="1">
    <source>
        <dbReference type="SAM" id="Phobius"/>
    </source>
</evidence>
<accession>A0AA49GFR5</accession>
<keyword evidence="1" id="KW-1133">Transmembrane helix</keyword>